<keyword evidence="11" id="KW-1185">Reference proteome</keyword>
<accession>A0A077ZBU2</accession>
<dbReference type="STRING" id="36087.A0A077ZBU2"/>
<dbReference type="Gene3D" id="3.40.850.10">
    <property type="entry name" value="Kinesin motor domain"/>
    <property type="match status" value="1"/>
</dbReference>
<reference evidence="10" key="2">
    <citation type="submission" date="2014-03" db="EMBL/GenBank/DDBJ databases">
        <title>The whipworm genome and dual-species transcriptomics of an intimate host-pathogen interaction.</title>
        <authorList>
            <person name="Foth B.J."/>
            <person name="Tsai I.J."/>
            <person name="Reid A.J."/>
            <person name="Bancroft A.J."/>
            <person name="Nichol S."/>
            <person name="Tracey A."/>
            <person name="Holroyd N."/>
            <person name="Cotton J.A."/>
            <person name="Stanley E.J."/>
            <person name="Zarowiecki M."/>
            <person name="Liu J.Z."/>
            <person name="Huckvale T."/>
            <person name="Cooper P.J."/>
            <person name="Grencis R.K."/>
            <person name="Berriman M."/>
        </authorList>
    </citation>
    <scope>NUCLEOTIDE SEQUENCE [LARGE SCALE GENOMIC DNA]</scope>
</reference>
<dbReference type="OrthoDB" id="21525at2759"/>
<dbReference type="PROSITE" id="PS50067">
    <property type="entry name" value="KINESIN_MOTOR_2"/>
    <property type="match status" value="1"/>
</dbReference>
<dbReference type="GO" id="GO:0000278">
    <property type="term" value="P:mitotic cell cycle"/>
    <property type="evidence" value="ECO:0007669"/>
    <property type="project" value="TreeGrafter"/>
</dbReference>
<feature type="coiled-coil region" evidence="8">
    <location>
        <begin position="364"/>
        <end position="421"/>
    </location>
</feature>
<keyword evidence="6" id="KW-0963">Cytoplasm</keyword>
<keyword evidence="2 7" id="KW-0547">Nucleotide-binding</keyword>
<dbReference type="PROSITE" id="PS00411">
    <property type="entry name" value="KINESIN_MOTOR_1"/>
    <property type="match status" value="1"/>
</dbReference>
<evidence type="ECO:0000256" key="1">
    <source>
        <dbReference type="ARBA" id="ARBA00004245"/>
    </source>
</evidence>
<dbReference type="InterPro" id="IPR001752">
    <property type="entry name" value="Kinesin_motor_dom"/>
</dbReference>
<dbReference type="InterPro" id="IPR019821">
    <property type="entry name" value="Kinesin_motor_CS"/>
</dbReference>
<feature type="coiled-coil region" evidence="8">
    <location>
        <begin position="590"/>
        <end position="995"/>
    </location>
</feature>
<protein>
    <submittedName>
        <fullName evidence="10">Centromere associated protein E</fullName>
    </submittedName>
</protein>
<dbReference type="GO" id="GO:0007018">
    <property type="term" value="P:microtubule-based movement"/>
    <property type="evidence" value="ECO:0007669"/>
    <property type="project" value="InterPro"/>
</dbReference>
<dbReference type="GO" id="GO:0005874">
    <property type="term" value="C:microtubule"/>
    <property type="evidence" value="ECO:0007669"/>
    <property type="project" value="TreeGrafter"/>
</dbReference>
<keyword evidence="5 7" id="KW-0505">Motor protein</keyword>
<evidence type="ECO:0000313" key="11">
    <source>
        <dbReference type="Proteomes" id="UP000030665"/>
    </source>
</evidence>
<gene>
    <name evidence="10" type="ORF">TTRE_0000434401</name>
</gene>
<keyword evidence="4 8" id="KW-0175">Coiled coil</keyword>
<dbReference type="InterPro" id="IPR027417">
    <property type="entry name" value="P-loop_NTPase"/>
</dbReference>
<sequence length="1011" mass="114233">MSSVAKKTSSVNVTGQQLKIKLCRSILARITSFQIAHTLSVKKCFCQLEISQLSTLDRVFSANESNADVYRETTLPLVQSAVGGFNGMFVMLSFSYLTLSTAGTVFAYGQTSSGKTHTVMGVANDVGIIFHAVEDLFGMIEQMPERIFLLRVSYMEIYNEVVLDLLSGKARLGVHENANGEVFVSGLHEEVITNINEVYDVIAVGEQKRHFATTDINEHSSRSHAIFRIIIESRRCEDGLTDKEQSVLVSQLNIVDLAGAERAKSTTATGDRLKEGCAINRSLFMLSQVISKLSEQSALNATDMPYIGFRDSKLTRILQPALGGNSKTAIICTVTPAAREETLCTIKFAQRAKLITTKPIKNEVVNDRAMLKRYQKEIESLQQQVNVLTEASRFKALESEKDELNKKLREKEEKIRSLERLVCISTMSPSRNLLAKSNVNRRVSWCPGFSTRSPFSRLANGPIRPDDFNRIPFQLPPTPKVAFQSKIETLKEEEENEENLAPETEPAEGNENKVSIVVQLVDHACQTDECGSVAPEKGDIRDVSCLTDEAALGIPLLRLFDDELSSKFEFEVPVIDRDTVDCMSKRLEQMEEGQLELDTMRKQNNLLLAECNELKSEISLAESKRKSLEEHHAQQMDLHDKKIDELQNQLSQVQQQCECLQKEKNSLQSKSTEADKAQQEVLKLQEQIQMLNSSLDEKNVLLEKVAKEQENTLHEHKRQLSEKEELNTVLAERLKRLETDIQELSDKANQAVVDLTESDTKVNELNSRLKEVTAQCETLSNENKALILELNSKEEEKKKCIEQKLTEVHEKHEETLKLKKCVEDLESDLASAKSQLEDLANEHEIMLQKHNNEMSVKEELAAAMTEQIRQLESSNQELKEKATQAMAMESREKEICLLSSQKGELLKEIDQLKTELACSNAQKLKVAQNDCLVGELSSRLEKMQVDCTALSNENSRLTTKAADREEEVSFLYAKIDVQDREIERLEFENKEFEKRLNLQLLLLFEKPFGSD</sequence>
<dbReference type="GO" id="GO:0008017">
    <property type="term" value="F:microtubule binding"/>
    <property type="evidence" value="ECO:0007669"/>
    <property type="project" value="InterPro"/>
</dbReference>
<evidence type="ECO:0000256" key="6">
    <source>
        <dbReference type="ARBA" id="ARBA00023212"/>
    </source>
</evidence>
<comment type="similarity">
    <text evidence="7">Belongs to the TRAFAC class myosin-kinesin ATPase superfamily. Kinesin family.</text>
</comment>
<keyword evidence="6" id="KW-0206">Cytoskeleton</keyword>
<evidence type="ECO:0000256" key="4">
    <source>
        <dbReference type="ARBA" id="ARBA00023054"/>
    </source>
</evidence>
<evidence type="ECO:0000256" key="5">
    <source>
        <dbReference type="ARBA" id="ARBA00023175"/>
    </source>
</evidence>
<dbReference type="SMART" id="SM00129">
    <property type="entry name" value="KISc"/>
    <property type="match status" value="1"/>
</dbReference>
<evidence type="ECO:0000313" key="10">
    <source>
        <dbReference type="EMBL" id="CDW56070.1"/>
    </source>
</evidence>
<dbReference type="EMBL" id="HG806006">
    <property type="protein sequence ID" value="CDW56070.1"/>
    <property type="molecule type" value="Genomic_DNA"/>
</dbReference>
<name>A0A077ZBU2_TRITR</name>
<dbReference type="PANTHER" id="PTHR47968">
    <property type="entry name" value="CENTROMERE PROTEIN E"/>
    <property type="match status" value="1"/>
</dbReference>
<evidence type="ECO:0000256" key="7">
    <source>
        <dbReference type="PROSITE-ProRule" id="PRU00283"/>
    </source>
</evidence>
<dbReference type="GO" id="GO:0005524">
    <property type="term" value="F:ATP binding"/>
    <property type="evidence" value="ECO:0007669"/>
    <property type="project" value="UniProtKB-UniRule"/>
</dbReference>
<evidence type="ECO:0000256" key="8">
    <source>
        <dbReference type="SAM" id="Coils"/>
    </source>
</evidence>
<dbReference type="GO" id="GO:0003777">
    <property type="term" value="F:microtubule motor activity"/>
    <property type="evidence" value="ECO:0007669"/>
    <property type="project" value="InterPro"/>
</dbReference>
<comment type="subcellular location">
    <subcellularLocation>
        <location evidence="1">Cytoplasm</location>
        <location evidence="1">Cytoskeleton</location>
    </subcellularLocation>
</comment>
<organism evidence="10 11">
    <name type="scientific">Trichuris trichiura</name>
    <name type="common">Whipworm</name>
    <name type="synonym">Trichocephalus trichiurus</name>
    <dbReference type="NCBI Taxonomy" id="36087"/>
    <lineage>
        <taxon>Eukaryota</taxon>
        <taxon>Metazoa</taxon>
        <taxon>Ecdysozoa</taxon>
        <taxon>Nematoda</taxon>
        <taxon>Enoplea</taxon>
        <taxon>Dorylaimia</taxon>
        <taxon>Trichinellida</taxon>
        <taxon>Trichuridae</taxon>
        <taxon>Trichuris</taxon>
    </lineage>
</organism>
<proteinExistence type="inferred from homology"/>
<dbReference type="SUPFAM" id="SSF52540">
    <property type="entry name" value="P-loop containing nucleoside triphosphate hydrolases"/>
    <property type="match status" value="1"/>
</dbReference>
<dbReference type="InterPro" id="IPR027640">
    <property type="entry name" value="Kinesin-like_fam"/>
</dbReference>
<evidence type="ECO:0000259" key="9">
    <source>
        <dbReference type="PROSITE" id="PS50067"/>
    </source>
</evidence>
<dbReference type="PRINTS" id="PR00380">
    <property type="entry name" value="KINESINHEAVY"/>
</dbReference>
<feature type="domain" description="Kinesin motor" evidence="9">
    <location>
        <begin position="1"/>
        <end position="355"/>
    </location>
</feature>
<reference evidence="10" key="1">
    <citation type="submission" date="2014-01" db="EMBL/GenBank/DDBJ databases">
        <authorList>
            <person name="Aslett M."/>
        </authorList>
    </citation>
    <scope>NUCLEOTIDE SEQUENCE</scope>
</reference>
<dbReference type="AlphaFoldDB" id="A0A077ZBU2"/>
<feature type="binding site" evidence="7">
    <location>
        <begin position="109"/>
        <end position="116"/>
    </location>
    <ligand>
        <name>ATP</name>
        <dbReference type="ChEBI" id="CHEBI:30616"/>
    </ligand>
</feature>
<keyword evidence="3 7" id="KW-0067">ATP-binding</keyword>
<dbReference type="Proteomes" id="UP000030665">
    <property type="component" value="Unassembled WGS sequence"/>
</dbReference>
<dbReference type="InterPro" id="IPR036961">
    <property type="entry name" value="Kinesin_motor_dom_sf"/>
</dbReference>
<evidence type="ECO:0000256" key="2">
    <source>
        <dbReference type="ARBA" id="ARBA00022741"/>
    </source>
</evidence>
<dbReference type="PANTHER" id="PTHR47968:SF75">
    <property type="entry name" value="CENTROMERE-ASSOCIATED PROTEIN E"/>
    <property type="match status" value="1"/>
</dbReference>
<dbReference type="Pfam" id="PF00225">
    <property type="entry name" value="Kinesin"/>
    <property type="match status" value="1"/>
</dbReference>
<evidence type="ECO:0000256" key="3">
    <source>
        <dbReference type="ARBA" id="ARBA00022840"/>
    </source>
</evidence>